<comment type="caution">
    <text evidence="8">The sequence shown here is derived from an EMBL/GenBank/DDBJ whole genome shotgun (WGS) entry which is preliminary data.</text>
</comment>
<dbReference type="PANTHER" id="PTHR10241">
    <property type="entry name" value="LETHAL 2 GIANT LARVAE PROTEIN"/>
    <property type="match status" value="1"/>
</dbReference>
<keyword evidence="4" id="KW-0963">Cytoplasm</keyword>
<comment type="subcellular location">
    <subcellularLocation>
        <location evidence="1">Cytoplasm</location>
    </subcellularLocation>
</comment>
<comment type="similarity">
    <text evidence="2">Belongs to the WD repeat L(2)GL family.</text>
</comment>
<dbReference type="GO" id="GO:0006887">
    <property type="term" value="P:exocytosis"/>
    <property type="evidence" value="ECO:0007669"/>
    <property type="project" value="UniProtKB-KW"/>
</dbReference>
<feature type="compositionally biased region" description="Basic and acidic residues" evidence="6">
    <location>
        <begin position="1009"/>
        <end position="1021"/>
    </location>
</feature>
<feature type="domain" description="V-SNARE coiled-coil homology" evidence="7">
    <location>
        <begin position="1037"/>
        <end position="1101"/>
    </location>
</feature>
<evidence type="ECO:0000256" key="1">
    <source>
        <dbReference type="ARBA" id="ARBA00004496"/>
    </source>
</evidence>
<dbReference type="CDD" id="cd15873">
    <property type="entry name" value="R-SNARE_STXBP5_6"/>
    <property type="match status" value="1"/>
</dbReference>
<dbReference type="InterPro" id="IPR036322">
    <property type="entry name" value="WD40_repeat_dom_sf"/>
</dbReference>
<dbReference type="PANTHER" id="PTHR10241:SF25">
    <property type="entry name" value="TOMOSYN, ISOFORM C"/>
    <property type="match status" value="1"/>
</dbReference>
<accession>A0A9D5CVX0</accession>
<evidence type="ECO:0000256" key="2">
    <source>
        <dbReference type="ARBA" id="ARBA00008070"/>
    </source>
</evidence>
<dbReference type="GO" id="GO:0019905">
    <property type="term" value="F:syntaxin binding"/>
    <property type="evidence" value="ECO:0007669"/>
    <property type="project" value="TreeGrafter"/>
</dbReference>
<proteinExistence type="inferred from homology"/>
<dbReference type="InterPro" id="IPR015943">
    <property type="entry name" value="WD40/YVTN_repeat-like_dom_sf"/>
</dbReference>
<evidence type="ECO:0000256" key="4">
    <source>
        <dbReference type="ARBA" id="ARBA00022490"/>
    </source>
</evidence>
<evidence type="ECO:0000256" key="5">
    <source>
        <dbReference type="PROSITE-ProRule" id="PRU00290"/>
    </source>
</evidence>
<evidence type="ECO:0000256" key="3">
    <source>
        <dbReference type="ARBA" id="ARBA00022483"/>
    </source>
</evidence>
<reference evidence="8" key="1">
    <citation type="submission" date="2021-03" db="EMBL/GenBank/DDBJ databases">
        <authorList>
            <person name="Li Z."/>
            <person name="Yang C."/>
        </authorList>
    </citation>
    <scope>NUCLEOTIDE SEQUENCE</scope>
    <source>
        <strain evidence="8">Dzin_1.0</strain>
        <tissue evidence="8">Leaf</tissue>
    </source>
</reference>
<feature type="compositionally biased region" description="Polar residues" evidence="6">
    <location>
        <begin position="736"/>
        <end position="758"/>
    </location>
</feature>
<dbReference type="InterPro" id="IPR042855">
    <property type="entry name" value="V_SNARE_CC"/>
</dbReference>
<dbReference type="Proteomes" id="UP001085076">
    <property type="component" value="Miscellaneous, Linkage group lg03"/>
</dbReference>
<dbReference type="GO" id="GO:0005096">
    <property type="term" value="F:GTPase activator activity"/>
    <property type="evidence" value="ECO:0007669"/>
    <property type="project" value="TreeGrafter"/>
</dbReference>
<dbReference type="InterPro" id="IPR001680">
    <property type="entry name" value="WD40_rpt"/>
</dbReference>
<feature type="compositionally biased region" description="Polar residues" evidence="6">
    <location>
        <begin position="997"/>
        <end position="1007"/>
    </location>
</feature>
<dbReference type="Gene3D" id="2.130.10.10">
    <property type="entry name" value="YVTN repeat-like/Quinoprotein amine dehydrogenase"/>
    <property type="match status" value="3"/>
</dbReference>
<keyword evidence="3" id="KW-0268">Exocytosis</keyword>
<dbReference type="EMBL" id="JAGGNH010000003">
    <property type="protein sequence ID" value="KAJ0979358.1"/>
    <property type="molecule type" value="Genomic_DNA"/>
</dbReference>
<dbReference type="GO" id="GO:0045159">
    <property type="term" value="F:myosin II binding"/>
    <property type="evidence" value="ECO:0007669"/>
    <property type="project" value="TreeGrafter"/>
</dbReference>
<keyword evidence="9" id="KW-1185">Reference proteome</keyword>
<dbReference type="AlphaFoldDB" id="A0A9D5CVX0"/>
<dbReference type="Gene3D" id="1.20.5.110">
    <property type="match status" value="1"/>
</dbReference>
<dbReference type="GO" id="GO:0005886">
    <property type="term" value="C:plasma membrane"/>
    <property type="evidence" value="ECO:0007669"/>
    <property type="project" value="TreeGrafter"/>
</dbReference>
<reference evidence="8" key="2">
    <citation type="journal article" date="2022" name="Hortic Res">
        <title>The genome of Dioscorea zingiberensis sheds light on the biosynthesis, origin and evolution of the medicinally important diosgenin saponins.</title>
        <authorList>
            <person name="Li Y."/>
            <person name="Tan C."/>
            <person name="Li Z."/>
            <person name="Guo J."/>
            <person name="Li S."/>
            <person name="Chen X."/>
            <person name="Wang C."/>
            <person name="Dai X."/>
            <person name="Yang H."/>
            <person name="Song W."/>
            <person name="Hou L."/>
            <person name="Xu J."/>
            <person name="Tong Z."/>
            <person name="Xu A."/>
            <person name="Yuan X."/>
            <person name="Wang W."/>
            <person name="Yang Q."/>
            <person name="Chen L."/>
            <person name="Sun Z."/>
            <person name="Wang K."/>
            <person name="Pan B."/>
            <person name="Chen J."/>
            <person name="Bao Y."/>
            <person name="Liu F."/>
            <person name="Qi X."/>
            <person name="Gang D.R."/>
            <person name="Wen J."/>
            <person name="Li J."/>
        </authorList>
    </citation>
    <scope>NUCLEOTIDE SEQUENCE</scope>
    <source>
        <strain evidence="8">Dzin_1.0</strain>
    </source>
</reference>
<evidence type="ECO:0000259" key="7">
    <source>
        <dbReference type="PROSITE" id="PS50892"/>
    </source>
</evidence>
<dbReference type="SUPFAM" id="SSF50978">
    <property type="entry name" value="WD40 repeat-like"/>
    <property type="match status" value="1"/>
</dbReference>
<evidence type="ECO:0000313" key="8">
    <source>
        <dbReference type="EMBL" id="KAJ0979358.1"/>
    </source>
</evidence>
<sequence>MFAKRLFHKSTSQSGSKILLDLDLQIAAHYGVPYTASIMAFDPIQRLLAIGTLDGRIKIIGGDNIEGLLISPKKLPFKSLEFLQNQGFLVGVSNENDIQVWDLECRRLCECFQWESNITAFSAIQGTCLMYIGDDSGLISVLKYNAEEGKLLKLPYQIPPHDLTEAAGISFSSHQAIVGILPQPYTFGTRVLIAYENGVIVLWDVSECQVVTVRGYTELQLKDKGNVGSPAEVAGDQQDNVSEHGADEREICSLCWASDTGSILAVGYINGDILLWNISANPSTKEQQAGISTNDVVKLQLASGDRRLPVIVLHWSNNSKPNNDRGGQLFIYGGDEMGSDEVLTILSLEWSSGIENLRCISRMDLNLDGSFADMILIPKLGSLGKASTAAVFILTNPGQLNVYDGDLLANLKSEGKPSQQVEKFPVVVPTIDPLLTVTKFWWLSTGSSNAFVEKASTKGAGATPSLSAGTKWPLTGGVPNELVFPKENGVVRLFVAGYQDGSVRIWDATNPVVTLMFIFEAKVANIELEGQNSAVSALEFCSKSMTLAVGNEFGLVRIYKLQDGTDRSSFHFVSEAKHEVHNTQHGNGVHCFAAFFILNSPIRALHFVNSGDRFAVGYENGQVAMLDISSMSIVFHTGCLSGTNSPVISIATHLTLQSSVILNSPKQSSPKSAKDHSEEVLYILTKDARVIMVDSITGSMINLHPLHPKKESAAISMYVLDENDAPSEVAGEKTSADVSTDNSAENESKQSNNSSGSKLQEPEHHFSCDTSYVLLCCDNALRLYSLKSVLQGDSNFIRKVNLEKNCCWTTLFKKRDEKACVLVLLYQTGGIEIRSLPDLEVLSESSLMSILRWSFKANMDKTICSYDYGQIALVNGGEVAFLSLLACENDFRIPDSLPCLHDKVVAAAADAAIGFSSYQKKKQDTAPGILGGLIKGLKGVKAEKFNVSGNSVRPSSTQQLEEIFSRVPFSDSATPSGSNPEANELSIDDIEIDDTLPATSTSSQINKSKTKDEEMEREKLFEGGQTDIKPRVRTTQEILTKYRFNGDAAAAAAHAKDKLVQRQEKLERLSKRTEELQSGAENFAEMANELVKTMENKKWWKL</sequence>
<feature type="region of interest" description="Disordered" evidence="6">
    <location>
        <begin position="729"/>
        <end position="760"/>
    </location>
</feature>
<evidence type="ECO:0000256" key="6">
    <source>
        <dbReference type="SAM" id="MobiDB-lite"/>
    </source>
</evidence>
<gene>
    <name evidence="8" type="ORF">J5N97_014832</name>
</gene>
<dbReference type="PROSITE" id="PS50892">
    <property type="entry name" value="V_SNARE"/>
    <property type="match status" value="1"/>
</dbReference>
<feature type="region of interest" description="Disordered" evidence="6">
    <location>
        <begin position="995"/>
        <end position="1027"/>
    </location>
</feature>
<evidence type="ECO:0000313" key="9">
    <source>
        <dbReference type="Proteomes" id="UP001085076"/>
    </source>
</evidence>
<dbReference type="SUPFAM" id="SSF58038">
    <property type="entry name" value="SNARE fusion complex"/>
    <property type="match status" value="1"/>
</dbReference>
<organism evidence="8 9">
    <name type="scientific">Dioscorea zingiberensis</name>
    <dbReference type="NCBI Taxonomy" id="325984"/>
    <lineage>
        <taxon>Eukaryota</taxon>
        <taxon>Viridiplantae</taxon>
        <taxon>Streptophyta</taxon>
        <taxon>Embryophyta</taxon>
        <taxon>Tracheophyta</taxon>
        <taxon>Spermatophyta</taxon>
        <taxon>Magnoliopsida</taxon>
        <taxon>Liliopsida</taxon>
        <taxon>Dioscoreales</taxon>
        <taxon>Dioscoreaceae</taxon>
        <taxon>Dioscorea</taxon>
    </lineage>
</organism>
<keyword evidence="5" id="KW-0175">Coiled coil</keyword>
<dbReference type="OrthoDB" id="19944at2759"/>
<dbReference type="SMART" id="SM00320">
    <property type="entry name" value="WD40"/>
    <property type="match status" value="7"/>
</dbReference>
<dbReference type="GO" id="GO:0005737">
    <property type="term" value="C:cytoplasm"/>
    <property type="evidence" value="ECO:0007669"/>
    <property type="project" value="UniProtKB-SubCell"/>
</dbReference>
<protein>
    <recommendedName>
        <fullName evidence="7">V-SNARE coiled-coil homology domain-containing protein</fullName>
    </recommendedName>
</protein>
<dbReference type="GO" id="GO:0006893">
    <property type="term" value="P:Golgi to plasma membrane transport"/>
    <property type="evidence" value="ECO:0007669"/>
    <property type="project" value="TreeGrafter"/>
</dbReference>
<name>A0A9D5CVX0_9LILI</name>